<evidence type="ECO:0000313" key="3">
    <source>
        <dbReference type="Proteomes" id="UP001319870"/>
    </source>
</evidence>
<accession>A0ABS7ZG91</accession>
<evidence type="ECO:0000313" key="2">
    <source>
        <dbReference type="EMBL" id="MCA5894044.1"/>
    </source>
</evidence>
<evidence type="ECO:0000259" key="1">
    <source>
        <dbReference type="Pfam" id="PF01872"/>
    </source>
</evidence>
<sequence>MGMLRYGLSCSLDGYVVDGDGNFDWSEPSEDAHAYFNARTREVSTFVLGRRMWETMRVWDTMPAGESEVTDEFAAAWREIDKIVCSDTLTGLDAPRATLEPRLTAERLAEIVAASDGVVEVSGPTTAAVALRAGMVDEMDVRVLPYVAGSGVRLLPDGLRAELALVDTFVFDDGSVCLRYARSAAAG</sequence>
<name>A0ABS7ZG91_9MICO</name>
<dbReference type="Pfam" id="PF01872">
    <property type="entry name" value="RibD_C"/>
    <property type="match status" value="1"/>
</dbReference>
<dbReference type="Proteomes" id="UP001319870">
    <property type="component" value="Unassembled WGS sequence"/>
</dbReference>
<comment type="caution">
    <text evidence="2">The sequence shown here is derived from an EMBL/GenBank/DDBJ whole genome shotgun (WGS) entry which is preliminary data.</text>
</comment>
<dbReference type="EMBL" id="JAIXCQ010000007">
    <property type="protein sequence ID" value="MCA5894044.1"/>
    <property type="molecule type" value="Genomic_DNA"/>
</dbReference>
<dbReference type="Gene3D" id="3.40.430.10">
    <property type="entry name" value="Dihydrofolate Reductase, subunit A"/>
    <property type="match status" value="1"/>
</dbReference>
<feature type="domain" description="Bacterial bifunctional deaminase-reductase C-terminal" evidence="1">
    <location>
        <begin position="8"/>
        <end position="173"/>
    </location>
</feature>
<dbReference type="InterPro" id="IPR002734">
    <property type="entry name" value="RibDG_C"/>
</dbReference>
<dbReference type="SUPFAM" id="SSF53597">
    <property type="entry name" value="Dihydrofolate reductase-like"/>
    <property type="match status" value="1"/>
</dbReference>
<dbReference type="InterPro" id="IPR024072">
    <property type="entry name" value="DHFR-like_dom_sf"/>
</dbReference>
<gene>
    <name evidence="2" type="ORF">LEP48_11895</name>
</gene>
<proteinExistence type="predicted"/>
<dbReference type="RefSeq" id="WP_225565797.1">
    <property type="nucleotide sequence ID" value="NZ_JAIXCQ010000007.1"/>
</dbReference>
<keyword evidence="3" id="KW-1185">Reference proteome</keyword>
<organism evidence="2 3">
    <name type="scientific">Isoptericola luteus</name>
    <dbReference type="NCBI Taxonomy" id="2879484"/>
    <lineage>
        <taxon>Bacteria</taxon>
        <taxon>Bacillati</taxon>
        <taxon>Actinomycetota</taxon>
        <taxon>Actinomycetes</taxon>
        <taxon>Micrococcales</taxon>
        <taxon>Promicromonosporaceae</taxon>
        <taxon>Isoptericola</taxon>
    </lineage>
</organism>
<protein>
    <submittedName>
        <fullName evidence="2">Dihydrofolate reductase family protein</fullName>
    </submittedName>
</protein>
<reference evidence="2 3" key="1">
    <citation type="submission" date="2021-09" db="EMBL/GenBank/DDBJ databases">
        <title>Isoptericola luteus sp. nov., a novel bacterium isolated from Harbin, the capital city of Heilongjiang province.</title>
        <authorList>
            <person name="Li J."/>
        </authorList>
    </citation>
    <scope>NUCLEOTIDE SEQUENCE [LARGE SCALE GENOMIC DNA]</scope>
    <source>
        <strain evidence="2 3">NEAU-Y5</strain>
    </source>
</reference>